<dbReference type="RefSeq" id="WP_311708162.1">
    <property type="nucleotide sequence ID" value="NZ_JAVREL010000026.1"/>
</dbReference>
<sequence length="72" mass="7936">MGDDIDVGRHMTFEARHSRDRGWYVVDPVGGLVHVSGDDGRPRAAFFGDDRAAAETLATHLNDQRGIDERNG</sequence>
<dbReference type="EMBL" id="JAVREL010000026">
    <property type="protein sequence ID" value="MDT0347039.1"/>
    <property type="molecule type" value="Genomic_DNA"/>
</dbReference>
<evidence type="ECO:0000313" key="2">
    <source>
        <dbReference type="Proteomes" id="UP001183246"/>
    </source>
</evidence>
<keyword evidence="2" id="KW-1185">Reference proteome</keyword>
<reference evidence="2" key="1">
    <citation type="submission" date="2023-07" db="EMBL/GenBank/DDBJ databases">
        <title>30 novel species of actinomycetes from the DSMZ collection.</title>
        <authorList>
            <person name="Nouioui I."/>
        </authorList>
    </citation>
    <scope>NUCLEOTIDE SEQUENCE [LARGE SCALE GENOMIC DNA]</scope>
    <source>
        <strain evidence="2">DSM 44938</strain>
    </source>
</reference>
<dbReference type="Proteomes" id="UP001183246">
    <property type="component" value="Unassembled WGS sequence"/>
</dbReference>
<evidence type="ECO:0000313" key="1">
    <source>
        <dbReference type="EMBL" id="MDT0347039.1"/>
    </source>
</evidence>
<comment type="caution">
    <text evidence="1">The sequence shown here is derived from an EMBL/GenBank/DDBJ whole genome shotgun (WGS) entry which is preliminary data.</text>
</comment>
<proteinExistence type="predicted"/>
<organism evidence="1 2">
    <name type="scientific">Streptomyces litchfieldiae</name>
    <dbReference type="NCBI Taxonomy" id="3075543"/>
    <lineage>
        <taxon>Bacteria</taxon>
        <taxon>Bacillati</taxon>
        <taxon>Actinomycetota</taxon>
        <taxon>Actinomycetes</taxon>
        <taxon>Kitasatosporales</taxon>
        <taxon>Streptomycetaceae</taxon>
        <taxon>Streptomyces</taxon>
    </lineage>
</organism>
<protein>
    <submittedName>
        <fullName evidence="1">Uncharacterized protein</fullName>
    </submittedName>
</protein>
<name>A0ABU2N152_9ACTN</name>
<gene>
    <name evidence="1" type="ORF">RM590_31315</name>
</gene>
<accession>A0ABU2N152</accession>